<dbReference type="Proteomes" id="UP000321638">
    <property type="component" value="Unassembled WGS sequence"/>
</dbReference>
<dbReference type="AlphaFoldDB" id="A0A5C8PNV2"/>
<name>A0A5C8PNV2_9HYPH</name>
<proteinExistence type="predicted"/>
<organism evidence="2 3">
    <name type="scientific">Vineibacter terrae</name>
    <dbReference type="NCBI Taxonomy" id="2586908"/>
    <lineage>
        <taxon>Bacteria</taxon>
        <taxon>Pseudomonadati</taxon>
        <taxon>Pseudomonadota</taxon>
        <taxon>Alphaproteobacteria</taxon>
        <taxon>Hyphomicrobiales</taxon>
        <taxon>Vineibacter</taxon>
    </lineage>
</organism>
<keyword evidence="3" id="KW-1185">Reference proteome</keyword>
<comment type="caution">
    <text evidence="2">The sequence shown here is derived from an EMBL/GenBank/DDBJ whole genome shotgun (WGS) entry which is preliminary data.</text>
</comment>
<gene>
    <name evidence="2" type="ORF">FHP25_12035</name>
</gene>
<keyword evidence="1" id="KW-0812">Transmembrane</keyword>
<evidence type="ECO:0000256" key="1">
    <source>
        <dbReference type="SAM" id="Phobius"/>
    </source>
</evidence>
<dbReference type="EMBL" id="VDUZ01000011">
    <property type="protein sequence ID" value="TXL76371.1"/>
    <property type="molecule type" value="Genomic_DNA"/>
</dbReference>
<protein>
    <submittedName>
        <fullName evidence="2">Uncharacterized protein</fullName>
    </submittedName>
</protein>
<feature type="transmembrane region" description="Helical" evidence="1">
    <location>
        <begin position="220"/>
        <end position="241"/>
    </location>
</feature>
<feature type="transmembrane region" description="Helical" evidence="1">
    <location>
        <begin position="153"/>
        <end position="173"/>
    </location>
</feature>
<keyword evidence="1" id="KW-1133">Transmembrane helix</keyword>
<dbReference type="RefSeq" id="WP_147847180.1">
    <property type="nucleotide sequence ID" value="NZ_VDUZ01000011.1"/>
</dbReference>
<feature type="transmembrane region" description="Helical" evidence="1">
    <location>
        <begin position="72"/>
        <end position="93"/>
    </location>
</feature>
<evidence type="ECO:0000313" key="2">
    <source>
        <dbReference type="EMBL" id="TXL76371.1"/>
    </source>
</evidence>
<evidence type="ECO:0000313" key="3">
    <source>
        <dbReference type="Proteomes" id="UP000321638"/>
    </source>
</evidence>
<reference evidence="2 3" key="1">
    <citation type="submission" date="2019-06" db="EMBL/GenBank/DDBJ databases">
        <title>New taxonomy in bacterial strain CC-CFT640, isolated from vineyard.</title>
        <authorList>
            <person name="Lin S.-Y."/>
            <person name="Tsai C.-F."/>
            <person name="Young C.-C."/>
        </authorList>
    </citation>
    <scope>NUCLEOTIDE SEQUENCE [LARGE SCALE GENOMIC DNA]</scope>
    <source>
        <strain evidence="2 3">CC-CFT640</strain>
    </source>
</reference>
<keyword evidence="1" id="KW-0472">Membrane</keyword>
<feature type="transmembrane region" description="Helical" evidence="1">
    <location>
        <begin position="32"/>
        <end position="60"/>
    </location>
</feature>
<accession>A0A5C8PNV2</accession>
<feature type="transmembrane region" description="Helical" evidence="1">
    <location>
        <begin position="130"/>
        <end position="147"/>
    </location>
</feature>
<sequence>MAGDSPASGAMMHGVRDRHALEAGLSRPVGGVLLAVGVTALGLALWEVLAVAAVVPPLLLPRPSPIAAQARGVAPTLVVAAGQTLVTALAGVIVGSVIAAPACAAVAALAATRAAGAVLFAALWLRDLQAIIVLALIPAIAVLSGGAEGGVVAAATMGAALALLASVSAALALGRVLVRALRQAFALALLGTLVCESIYGKQGLDARTWEGMVVFDMGRLLPASIAVVVTAMLPLGALLVLDWAMSRPRF</sequence>
<feature type="transmembrane region" description="Helical" evidence="1">
    <location>
        <begin position="180"/>
        <end position="200"/>
    </location>
</feature>
<feature type="transmembrane region" description="Helical" evidence="1">
    <location>
        <begin position="99"/>
        <end position="123"/>
    </location>
</feature>